<sequence length="451" mass="51088">MASIHKCALALKFLVLLAFSGLNMASESPFSTILPMKERAAVIDELTAKRVNTLLPKLMKDTGLDMWVLISREYNEDPVLKTMLPATWLSARRTTILVFALDKQGDVNAYAVAPYKIGNVFISAWDKHNQPDQWQALVDLMDKYQPKRIGVNTSEHWAHADGLVVTDQKKLQAKLPTKYQQRLTSAEPLAVGWLEQRIDEEIPYFKQAVAIAQAIIAQGFSNEVITPGKTTTDDLVWWLRERVRELKLQTWFHPSVSIQRDDKRKFDHESSFTNVDSDNVIQPGDLLHVDFGIVYLRLNTDTQQHAYVLKEGETSPPEYLQAALHSGNQVQDALLEQFKVGRTGNEVLKMARETAIARGLKPTIYTHPLGLHGHAAGTTIGMWDAQQGKPGDGDYPLHLNTAYSIELSNDIYLEQWQKQIRIMLEEDAFFIADGVFYLNGRQKQLHTIKAR</sequence>
<dbReference type="InterPro" id="IPR000994">
    <property type="entry name" value="Pept_M24"/>
</dbReference>
<feature type="signal peptide" evidence="1">
    <location>
        <begin position="1"/>
        <end position="25"/>
    </location>
</feature>
<reference evidence="3 4" key="1">
    <citation type="submission" date="2016-10" db="EMBL/GenBank/DDBJ databases">
        <title>Pseudoalteromonas amylolytica sp. nov., isolated from the surface seawater.</title>
        <authorList>
            <person name="Wu Y.-H."/>
            <person name="Cheng H."/>
            <person name="Jin X.-B."/>
            <person name="Wang C.-S."/>
            <person name="Xu X.-W."/>
        </authorList>
    </citation>
    <scope>NUCLEOTIDE SEQUENCE [LARGE SCALE GENOMIC DNA]</scope>
    <source>
        <strain evidence="3 4">JCM 12483</strain>
    </source>
</reference>
<protein>
    <submittedName>
        <fullName evidence="3">Xaa-Pro aminopeptidase</fullName>
    </submittedName>
</protein>
<evidence type="ECO:0000256" key="1">
    <source>
        <dbReference type="SAM" id="SignalP"/>
    </source>
</evidence>
<proteinExistence type="predicted"/>
<evidence type="ECO:0000313" key="3">
    <source>
        <dbReference type="EMBL" id="OHU93721.1"/>
    </source>
</evidence>
<evidence type="ECO:0000259" key="2">
    <source>
        <dbReference type="Pfam" id="PF00557"/>
    </source>
</evidence>
<gene>
    <name evidence="3" type="ORF">BIW53_19515</name>
</gene>
<dbReference type="InterPro" id="IPR036005">
    <property type="entry name" value="Creatinase/aminopeptidase-like"/>
</dbReference>
<accession>A0A1S1N527</accession>
<organism evidence="3 4">
    <name type="scientific">Pseudoalteromonas byunsanensis</name>
    <dbReference type="NCBI Taxonomy" id="327939"/>
    <lineage>
        <taxon>Bacteria</taxon>
        <taxon>Pseudomonadati</taxon>
        <taxon>Pseudomonadota</taxon>
        <taxon>Gammaproteobacteria</taxon>
        <taxon>Alteromonadales</taxon>
        <taxon>Pseudoalteromonadaceae</taxon>
        <taxon>Pseudoalteromonas</taxon>
    </lineage>
</organism>
<keyword evidence="3" id="KW-0031">Aminopeptidase</keyword>
<keyword evidence="1" id="KW-0732">Signal</keyword>
<dbReference type="SUPFAM" id="SSF55920">
    <property type="entry name" value="Creatinase/aminopeptidase"/>
    <property type="match status" value="1"/>
</dbReference>
<dbReference type="PANTHER" id="PTHR46112:SF2">
    <property type="entry name" value="XAA-PRO AMINOPEPTIDASE P-RELATED"/>
    <property type="match status" value="1"/>
</dbReference>
<evidence type="ECO:0000313" key="4">
    <source>
        <dbReference type="Proteomes" id="UP000180253"/>
    </source>
</evidence>
<name>A0A1S1N527_9GAMM</name>
<dbReference type="EMBL" id="MNAN01000037">
    <property type="protein sequence ID" value="OHU93721.1"/>
    <property type="molecule type" value="Genomic_DNA"/>
</dbReference>
<dbReference type="InterPro" id="IPR050659">
    <property type="entry name" value="Peptidase_M24B"/>
</dbReference>
<dbReference type="Proteomes" id="UP000180253">
    <property type="component" value="Unassembled WGS sequence"/>
</dbReference>
<dbReference type="Gene3D" id="3.90.230.10">
    <property type="entry name" value="Creatinase/methionine aminopeptidase superfamily"/>
    <property type="match status" value="1"/>
</dbReference>
<dbReference type="PANTHER" id="PTHR46112">
    <property type="entry name" value="AMINOPEPTIDASE"/>
    <property type="match status" value="1"/>
</dbReference>
<dbReference type="STRING" id="327939.BIW53_19515"/>
<keyword evidence="3" id="KW-0645">Protease</keyword>
<feature type="chain" id="PRO_5010233049" evidence="1">
    <location>
        <begin position="26"/>
        <end position="451"/>
    </location>
</feature>
<feature type="domain" description="Peptidase M24" evidence="2">
    <location>
        <begin position="205"/>
        <end position="422"/>
    </location>
</feature>
<dbReference type="CDD" id="cd01066">
    <property type="entry name" value="APP_MetAP"/>
    <property type="match status" value="1"/>
</dbReference>
<dbReference type="AlphaFoldDB" id="A0A1S1N527"/>
<keyword evidence="3" id="KW-0378">Hydrolase</keyword>
<keyword evidence="4" id="KW-1185">Reference proteome</keyword>
<dbReference type="Pfam" id="PF00557">
    <property type="entry name" value="Peptidase_M24"/>
    <property type="match status" value="1"/>
</dbReference>
<dbReference type="GO" id="GO:0004177">
    <property type="term" value="F:aminopeptidase activity"/>
    <property type="evidence" value="ECO:0007669"/>
    <property type="project" value="UniProtKB-KW"/>
</dbReference>
<comment type="caution">
    <text evidence="3">The sequence shown here is derived from an EMBL/GenBank/DDBJ whole genome shotgun (WGS) entry which is preliminary data.</text>
</comment>